<organism evidence="1 2">
    <name type="scientific">Chaetoceros tenuissimus</name>
    <dbReference type="NCBI Taxonomy" id="426638"/>
    <lineage>
        <taxon>Eukaryota</taxon>
        <taxon>Sar</taxon>
        <taxon>Stramenopiles</taxon>
        <taxon>Ochrophyta</taxon>
        <taxon>Bacillariophyta</taxon>
        <taxon>Coscinodiscophyceae</taxon>
        <taxon>Chaetocerotophycidae</taxon>
        <taxon>Chaetocerotales</taxon>
        <taxon>Chaetocerotaceae</taxon>
        <taxon>Chaetoceros</taxon>
    </lineage>
</organism>
<dbReference type="AlphaFoldDB" id="A0AAD3D4Y3"/>
<dbReference type="EMBL" id="BLLK01000060">
    <property type="protein sequence ID" value="GFH57987.1"/>
    <property type="molecule type" value="Genomic_DNA"/>
</dbReference>
<comment type="caution">
    <text evidence="1">The sequence shown here is derived from an EMBL/GenBank/DDBJ whole genome shotgun (WGS) entry which is preliminary data.</text>
</comment>
<evidence type="ECO:0000313" key="2">
    <source>
        <dbReference type="Proteomes" id="UP001054902"/>
    </source>
</evidence>
<proteinExistence type="predicted"/>
<keyword evidence="2" id="KW-1185">Reference proteome</keyword>
<name>A0AAD3D4Y3_9STRA</name>
<accession>A0AAD3D4Y3</accession>
<reference evidence="1 2" key="1">
    <citation type="journal article" date="2021" name="Sci. Rep.">
        <title>The genome of the diatom Chaetoceros tenuissimus carries an ancient integrated fragment of an extant virus.</title>
        <authorList>
            <person name="Hongo Y."/>
            <person name="Kimura K."/>
            <person name="Takaki Y."/>
            <person name="Yoshida Y."/>
            <person name="Baba S."/>
            <person name="Kobayashi G."/>
            <person name="Nagasaki K."/>
            <person name="Hano T."/>
            <person name="Tomaru Y."/>
        </authorList>
    </citation>
    <scope>NUCLEOTIDE SEQUENCE [LARGE SCALE GENOMIC DNA]</scope>
    <source>
        <strain evidence="1 2">NIES-3715</strain>
    </source>
</reference>
<evidence type="ECO:0000313" key="1">
    <source>
        <dbReference type="EMBL" id="GFH57987.1"/>
    </source>
</evidence>
<gene>
    <name evidence="1" type="ORF">CTEN210_14463</name>
</gene>
<protein>
    <submittedName>
        <fullName evidence="1">Uncharacterized protein</fullName>
    </submittedName>
</protein>
<sequence length="158" mass="16788">MSDQLVPIEEDYDMVDIPTSSELNNSGQTRFQKVKRDVGVVTGAAVAGGVAGLVAAGPIVAVVGAVGVGALATQNTRGGDVAKSAGSVVVAANNRAKQLDEKHNILQKVRRATTNLVQTTRRINERHHVIENLLKGVKNTFQFVAGKLQPKHKMITNK</sequence>
<dbReference type="Proteomes" id="UP001054902">
    <property type="component" value="Unassembled WGS sequence"/>
</dbReference>